<evidence type="ECO:0000259" key="1">
    <source>
        <dbReference type="PROSITE" id="PS50943"/>
    </source>
</evidence>
<dbReference type="SUPFAM" id="SSF47413">
    <property type="entry name" value="lambda repressor-like DNA-binding domains"/>
    <property type="match status" value="1"/>
</dbReference>
<evidence type="ECO:0000313" key="3">
    <source>
        <dbReference type="Proteomes" id="UP000307326"/>
    </source>
</evidence>
<dbReference type="InterPro" id="IPR010982">
    <property type="entry name" value="Lambda_DNA-bd_dom_sf"/>
</dbReference>
<sequence>MVNKRFFDDLMSDKRLSLRSIAKRMDMLPSQLSLTLNGKRRMQIAEAVKLSQILGAPLAELMIAAGIEEAKQERRRVTVIGHINGEGQIIPAANGSVDRVMLPDGLPDECVALQYRTADTQISFTDGWLMFSLREKQDPNEVIGCFCRAKIVDGPEVVGTVRRGYESGTFNVSIGLYSHQSIRLEWAAKILITLH</sequence>
<dbReference type="EMBL" id="MK618715">
    <property type="protein sequence ID" value="QBQ72165.1"/>
    <property type="molecule type" value="Genomic_DNA"/>
</dbReference>
<feature type="domain" description="HTH cro/C1-type" evidence="1">
    <location>
        <begin position="14"/>
        <end position="61"/>
    </location>
</feature>
<dbReference type="PROSITE" id="PS50943">
    <property type="entry name" value="HTH_CROC1"/>
    <property type="match status" value="1"/>
</dbReference>
<accession>A0A482MFH4</accession>
<dbReference type="Proteomes" id="UP000307326">
    <property type="component" value="Segment"/>
</dbReference>
<proteinExistence type="predicted"/>
<keyword evidence="3" id="KW-1185">Reference proteome</keyword>
<dbReference type="GO" id="GO:0003677">
    <property type="term" value="F:DNA binding"/>
    <property type="evidence" value="ECO:0007669"/>
    <property type="project" value="UniProtKB-KW"/>
</dbReference>
<name>A0A482MFH4_9CAUD</name>
<protein>
    <submittedName>
        <fullName evidence="2">Putative lambda repressor-like DNA-binding protein</fullName>
    </submittedName>
</protein>
<reference evidence="3" key="1">
    <citation type="submission" date="2019-03" db="EMBL/GenBank/DDBJ databases">
        <authorList>
            <person name="Bockoven R."/>
            <person name="Gutierrez J."/>
            <person name="Newkirk H."/>
            <person name="Liu M."/>
            <person name="Ramsey J."/>
            <person name="Cahill J."/>
        </authorList>
    </citation>
    <scope>NUCLEOTIDE SEQUENCE [LARGE SCALE GENOMIC DNA]</scope>
</reference>
<dbReference type="InterPro" id="IPR001387">
    <property type="entry name" value="Cro/C1-type_HTH"/>
</dbReference>
<keyword evidence="2" id="KW-0238">DNA-binding</keyword>
<organism evidence="2 3">
    <name type="scientific">Serratia phage Parlo</name>
    <dbReference type="NCBI Taxonomy" id="2557554"/>
    <lineage>
        <taxon>Viruses</taxon>
        <taxon>Duplodnaviria</taxon>
        <taxon>Heunggongvirae</taxon>
        <taxon>Uroviricota</taxon>
        <taxon>Caudoviricetes</taxon>
        <taxon>Parlovirus</taxon>
        <taxon>Parlovirus parlo</taxon>
    </lineage>
</organism>
<dbReference type="Gene3D" id="1.10.260.40">
    <property type="entry name" value="lambda repressor-like DNA-binding domains"/>
    <property type="match status" value="1"/>
</dbReference>
<gene>
    <name evidence="2" type="ORF">CPT_Parlo_016</name>
</gene>
<evidence type="ECO:0000313" key="2">
    <source>
        <dbReference type="EMBL" id="QBQ72165.1"/>
    </source>
</evidence>